<evidence type="ECO:0000256" key="4">
    <source>
        <dbReference type="ARBA" id="ARBA00022989"/>
    </source>
</evidence>
<dbReference type="GO" id="GO:0005886">
    <property type="term" value="C:plasma membrane"/>
    <property type="evidence" value="ECO:0007669"/>
    <property type="project" value="UniProtKB-SubCell"/>
</dbReference>
<keyword evidence="2" id="KW-1003">Cell membrane</keyword>
<evidence type="ECO:0000256" key="2">
    <source>
        <dbReference type="ARBA" id="ARBA00022475"/>
    </source>
</evidence>
<evidence type="ECO:0000256" key="1">
    <source>
        <dbReference type="ARBA" id="ARBA00004651"/>
    </source>
</evidence>
<evidence type="ECO:0000313" key="8">
    <source>
        <dbReference type="EMBL" id="QLH50430.1"/>
    </source>
</evidence>
<dbReference type="PANTHER" id="PTHR30086">
    <property type="entry name" value="ARGININE EXPORTER PROTEIN ARGO"/>
    <property type="match status" value="1"/>
</dbReference>
<keyword evidence="4 6" id="KW-1133">Transmembrane helix</keyword>
<dbReference type="Pfam" id="PF01810">
    <property type="entry name" value="LysE"/>
    <property type="match status" value="1"/>
</dbReference>
<name>A0A080M4S2_9PROT</name>
<feature type="transmembrane region" description="Helical" evidence="6">
    <location>
        <begin position="208"/>
        <end position="224"/>
    </location>
</feature>
<keyword evidence="3 6" id="KW-0812">Transmembrane</keyword>
<evidence type="ECO:0000256" key="3">
    <source>
        <dbReference type="ARBA" id="ARBA00022692"/>
    </source>
</evidence>
<sequence length="225" mass="23386">MNTDIAAQWGAQLTALGPLAFFMAVASITPGPNNVMLATAGAVAGLRASVPHILGISVGVTVQIALIGIGLGSLFSTHPWLAESLRMASVGYLLWLAWSLVTASPPEEDATTAKAPGVYARLDNAGKPQRGRPLSFLGAALFQWVNPKAWMMALTVCAAFLPAGEDRLTALVSVAAVSMLVNLPCVTVWAGAGVALRRWLNAPARWRAFNLTMAVALVATAAGVL</sequence>
<evidence type="ECO:0000313" key="9">
    <source>
        <dbReference type="Proteomes" id="UP000021315"/>
    </source>
</evidence>
<dbReference type="GO" id="GO:0033228">
    <property type="term" value="P:cysteine export across plasma membrane"/>
    <property type="evidence" value="ECO:0007669"/>
    <property type="project" value="TreeGrafter"/>
</dbReference>
<proteinExistence type="predicted"/>
<dbReference type="STRING" id="1453999.AW06_003478"/>
<dbReference type="PANTHER" id="PTHR30086:SF20">
    <property type="entry name" value="ARGININE EXPORTER PROTEIN ARGO-RELATED"/>
    <property type="match status" value="1"/>
</dbReference>
<reference evidence="7 9" key="1">
    <citation type="submission" date="2014-02" db="EMBL/GenBank/DDBJ databases">
        <title>Expanding our view of genomic diversity in Candidatus Accumulibacter clades.</title>
        <authorList>
            <person name="Skennerton C.T."/>
            <person name="Barr J.J."/>
            <person name="Slater F.R."/>
            <person name="Bond P.L."/>
            <person name="Tyson G.W."/>
        </authorList>
    </citation>
    <scope>NUCLEOTIDE SEQUENCE [LARGE SCALE GENOMIC DNA]</scope>
    <source>
        <strain evidence="9">SK-02</strain>
    </source>
</reference>
<accession>A0A7D5NBU1</accession>
<evidence type="ECO:0000313" key="10">
    <source>
        <dbReference type="Proteomes" id="UP000509684"/>
    </source>
</evidence>
<feature type="transmembrane region" description="Helical" evidence="6">
    <location>
        <begin position="50"/>
        <end position="72"/>
    </location>
</feature>
<dbReference type="AlphaFoldDB" id="A0A080M4S2"/>
<dbReference type="GO" id="GO:0015171">
    <property type="term" value="F:amino acid transmembrane transporter activity"/>
    <property type="evidence" value="ECO:0007669"/>
    <property type="project" value="TreeGrafter"/>
</dbReference>
<keyword evidence="9" id="KW-1185">Reference proteome</keyword>
<evidence type="ECO:0000313" key="7">
    <source>
        <dbReference type="EMBL" id="KFB75485.1"/>
    </source>
</evidence>
<dbReference type="Proteomes" id="UP000021315">
    <property type="component" value="Unassembled WGS sequence"/>
</dbReference>
<dbReference type="EMBL" id="CP058708">
    <property type="protein sequence ID" value="QLH50430.1"/>
    <property type="molecule type" value="Genomic_DNA"/>
</dbReference>
<dbReference type="Proteomes" id="UP000509684">
    <property type="component" value="Chromosome"/>
</dbReference>
<evidence type="ECO:0000256" key="6">
    <source>
        <dbReference type="SAM" id="Phobius"/>
    </source>
</evidence>
<keyword evidence="5 6" id="KW-0472">Membrane</keyword>
<feature type="transmembrane region" description="Helical" evidence="6">
    <location>
        <begin position="170"/>
        <end position="196"/>
    </location>
</feature>
<dbReference type="RefSeq" id="WP_046535428.1">
    <property type="nucleotide sequence ID" value="NZ_JDST02000084.1"/>
</dbReference>
<comment type="subcellular location">
    <subcellularLocation>
        <location evidence="1">Cell membrane</location>
        <topology evidence="1">Multi-pass membrane protein</topology>
    </subcellularLocation>
</comment>
<dbReference type="KEGG" id="acog:HWD57_12020"/>
<evidence type="ECO:0000256" key="5">
    <source>
        <dbReference type="ARBA" id="ARBA00023136"/>
    </source>
</evidence>
<dbReference type="InterPro" id="IPR001123">
    <property type="entry name" value="LeuE-type"/>
</dbReference>
<protein>
    <submittedName>
        <fullName evidence="7">Cysteine/O-acetylserine efflux protein</fullName>
    </submittedName>
    <submittedName>
        <fullName evidence="8">LysE family translocator</fullName>
    </submittedName>
</protein>
<accession>A0A080M4S2</accession>
<dbReference type="EMBL" id="JDST02000084">
    <property type="protein sequence ID" value="KFB75485.1"/>
    <property type="molecule type" value="Genomic_DNA"/>
</dbReference>
<organism evidence="7 9">
    <name type="scientific">Candidatus Accumulibacter cognatus</name>
    <dbReference type="NCBI Taxonomy" id="2954383"/>
    <lineage>
        <taxon>Bacteria</taxon>
        <taxon>Pseudomonadati</taxon>
        <taxon>Pseudomonadota</taxon>
        <taxon>Betaproteobacteria</taxon>
        <taxon>Candidatus Accumulibacter</taxon>
    </lineage>
</organism>
<reference evidence="8 10" key="2">
    <citation type="journal article" date="2019" name="Microbiome">
        <title>Annotated bacterial chromosomes from frame-shift-corrected long-read metagenomic data.</title>
        <authorList>
            <person name="Arumugam K."/>
            <person name="Bagci C."/>
            <person name="Bessarab I."/>
            <person name="Beier S."/>
            <person name="Buchfink B."/>
            <person name="Gorska A."/>
            <person name="Qiu G."/>
            <person name="Huson D.H."/>
            <person name="Williams R.B.H."/>
        </authorList>
    </citation>
    <scope>NUCLEOTIDE SEQUENCE [LARGE SCALE GENOMIC DNA]</scope>
    <source>
        <strain evidence="8">SSA1</strain>
    </source>
</reference>
<gene>
    <name evidence="7" type="primary">eamB</name>
    <name evidence="7" type="ORF">AW06_003478</name>
    <name evidence="8" type="ORF">HWD57_12020</name>
</gene>
<reference evidence="8" key="3">
    <citation type="submission" date="2020-06" db="EMBL/GenBank/DDBJ databases">
        <authorList>
            <person name="Arumugam K."/>
            <person name="Besarab I."/>
            <person name="Haryono M."/>
            <person name="Bagci C."/>
            <person name="Beier S."/>
            <person name="Buchfink B."/>
            <person name="Gorska A."/>
            <person name="Qiu G."/>
            <person name="Huson D.H."/>
            <person name="Williams R.B."/>
        </authorList>
    </citation>
    <scope>NUCLEOTIDE SEQUENCE</scope>
    <source>
        <strain evidence="8">SSA1</strain>
    </source>
</reference>